<sequence>MKTLRVSPVRNEIEIKRSQFITTMVRVRDEEGARKAIEGVRKEYSDARHHCTAFIVRADGRLPIERSSDDGEPSGTAGAPMLEALRGRELIDVVAIVSRYFGGIKLGTGGLVRAYTDSVVEAVKRAKLVRLEERQIWNVGVEHAVAGKVEAALRGAGWQISEVTYGSRLATMHLPISENEVKKLEEEVEALTRGAGQTSYQATKTVEIPL</sequence>
<dbReference type="InterPro" id="IPR020568">
    <property type="entry name" value="Ribosomal_Su5_D2-typ_SF"/>
</dbReference>
<reference evidence="4" key="1">
    <citation type="submission" date="2023-01" db="EMBL/GenBank/DDBJ databases">
        <title>Comparative Genomic Analysis of the Clinically-Derived Winkia Strain NY0527 Provides Evidence into the Taxonomic Reassignment of Winkia neuii and Characterizes Their Virulence Traits.</title>
        <authorList>
            <person name="Cai X."/>
            <person name="Peng Y."/>
            <person name="Li M."/>
            <person name="Qiu Y."/>
            <person name="Wang Y."/>
            <person name="Xu L."/>
            <person name="Hou Q."/>
        </authorList>
    </citation>
    <scope>NUCLEOTIDE SEQUENCE</scope>
    <source>
        <strain evidence="4">NY0527</strain>
    </source>
</reference>
<dbReference type="InterPro" id="IPR020569">
    <property type="entry name" value="UPF0029_Impact_CS"/>
</dbReference>
<dbReference type="Proteomes" id="UP001211044">
    <property type="component" value="Chromosome"/>
</dbReference>
<feature type="domain" description="UPF0029" evidence="3">
    <location>
        <begin position="141"/>
        <end position="194"/>
    </location>
</feature>
<dbReference type="InterPro" id="IPR001498">
    <property type="entry name" value="Impact_N"/>
</dbReference>
<dbReference type="InterPro" id="IPR023582">
    <property type="entry name" value="Impact"/>
</dbReference>
<dbReference type="Gene3D" id="3.30.230.30">
    <property type="entry name" value="Impact, N-terminal domain"/>
    <property type="match status" value="1"/>
</dbReference>
<dbReference type="InterPro" id="IPR015269">
    <property type="entry name" value="UPF0029_Impact_C"/>
</dbReference>
<accession>A0AB38XM41</accession>
<organism evidence="4 5">
    <name type="scientific">Winkia neuii subsp. anitrata</name>
    <dbReference type="NCBI Taxonomy" id="29318"/>
    <lineage>
        <taxon>Bacteria</taxon>
        <taxon>Bacillati</taxon>
        <taxon>Actinomycetota</taxon>
        <taxon>Actinomycetes</taxon>
        <taxon>Actinomycetales</taxon>
        <taxon>Actinomycetaceae</taxon>
        <taxon>Winkia</taxon>
    </lineage>
</organism>
<dbReference type="NCBIfam" id="TIGR00257">
    <property type="entry name" value="IMPACT_YIGZ"/>
    <property type="match status" value="1"/>
</dbReference>
<dbReference type="Pfam" id="PF09186">
    <property type="entry name" value="DUF1949"/>
    <property type="match status" value="1"/>
</dbReference>
<dbReference type="SUPFAM" id="SSF54211">
    <property type="entry name" value="Ribosomal protein S5 domain 2-like"/>
    <property type="match status" value="1"/>
</dbReference>
<dbReference type="PANTHER" id="PTHR16301">
    <property type="entry name" value="IMPACT-RELATED"/>
    <property type="match status" value="1"/>
</dbReference>
<dbReference type="GO" id="GO:0006446">
    <property type="term" value="P:regulation of translational initiation"/>
    <property type="evidence" value="ECO:0007669"/>
    <property type="project" value="TreeGrafter"/>
</dbReference>
<evidence type="ECO:0000259" key="3">
    <source>
        <dbReference type="Pfam" id="PF09186"/>
    </source>
</evidence>
<dbReference type="RefSeq" id="WP_004804614.1">
    <property type="nucleotide sequence ID" value="NZ_CP116394.1"/>
</dbReference>
<proteinExistence type="inferred from homology"/>
<dbReference type="KEGG" id="wne:PIG85_06995"/>
<evidence type="ECO:0000259" key="2">
    <source>
        <dbReference type="Pfam" id="PF01205"/>
    </source>
</evidence>
<dbReference type="InterPro" id="IPR036956">
    <property type="entry name" value="Impact_N_sf"/>
</dbReference>
<evidence type="ECO:0000313" key="4">
    <source>
        <dbReference type="EMBL" id="WCE45408.1"/>
    </source>
</evidence>
<dbReference type="PROSITE" id="PS00910">
    <property type="entry name" value="UPF0029"/>
    <property type="match status" value="1"/>
</dbReference>
<dbReference type="AlphaFoldDB" id="A0AB38XM41"/>
<gene>
    <name evidence="4" type="ORF">PIG85_06995</name>
</gene>
<dbReference type="PANTHER" id="PTHR16301:SF20">
    <property type="entry name" value="IMPACT FAMILY MEMBER YIGZ"/>
    <property type="match status" value="1"/>
</dbReference>
<protein>
    <submittedName>
        <fullName evidence="4">YigZ family protein</fullName>
    </submittedName>
</protein>
<name>A0AB38XM41_9ACTO</name>
<comment type="similarity">
    <text evidence="1">Belongs to the IMPACT family.</text>
</comment>
<feature type="domain" description="Impact N-terminal" evidence="2">
    <location>
        <begin position="16"/>
        <end position="122"/>
    </location>
</feature>
<dbReference type="GO" id="GO:0005737">
    <property type="term" value="C:cytoplasm"/>
    <property type="evidence" value="ECO:0007669"/>
    <property type="project" value="TreeGrafter"/>
</dbReference>
<dbReference type="Pfam" id="PF01205">
    <property type="entry name" value="Impact_N"/>
    <property type="match status" value="1"/>
</dbReference>
<evidence type="ECO:0000256" key="1">
    <source>
        <dbReference type="ARBA" id="ARBA00007665"/>
    </source>
</evidence>
<dbReference type="EMBL" id="CP116394">
    <property type="protein sequence ID" value="WCE45408.1"/>
    <property type="molecule type" value="Genomic_DNA"/>
</dbReference>
<dbReference type="InterPro" id="IPR015796">
    <property type="entry name" value="Impact_YigZ-like"/>
</dbReference>
<evidence type="ECO:0000313" key="5">
    <source>
        <dbReference type="Proteomes" id="UP001211044"/>
    </source>
</evidence>